<reference evidence="1 2" key="1">
    <citation type="submission" date="2023-07" db="EMBL/GenBank/DDBJ databases">
        <title>Genomic Encyclopedia of Type Strains, Phase IV (KMG-IV): sequencing the most valuable type-strain genomes for metagenomic binning, comparative biology and taxonomic classification.</title>
        <authorList>
            <person name="Goeker M."/>
        </authorList>
    </citation>
    <scope>NUCLEOTIDE SEQUENCE [LARGE SCALE GENOMIC DNA]</scope>
    <source>
        <strain evidence="1 2">DSM 1400</strain>
    </source>
</reference>
<dbReference type="Proteomes" id="UP001224418">
    <property type="component" value="Unassembled WGS sequence"/>
</dbReference>
<gene>
    <name evidence="1" type="ORF">QOZ93_001616</name>
</gene>
<accession>A0ABU0JV14</accession>
<keyword evidence="2" id="KW-1185">Reference proteome</keyword>
<evidence type="ECO:0000313" key="2">
    <source>
        <dbReference type="Proteomes" id="UP001224418"/>
    </source>
</evidence>
<sequence>MNNLINVILNVKFNREVNHNSSISENKINLSLILK</sequence>
<protein>
    <submittedName>
        <fullName evidence="1">Uncharacterized protein</fullName>
    </submittedName>
</protein>
<comment type="caution">
    <text evidence="1">The sequence shown here is derived from an EMBL/GenBank/DDBJ whole genome shotgun (WGS) entry which is preliminary data.</text>
</comment>
<organism evidence="1 2">
    <name type="scientific">Hathewaya limosa</name>
    <name type="common">Clostridium limosum</name>
    <dbReference type="NCBI Taxonomy" id="1536"/>
    <lineage>
        <taxon>Bacteria</taxon>
        <taxon>Bacillati</taxon>
        <taxon>Bacillota</taxon>
        <taxon>Clostridia</taxon>
        <taxon>Eubacteriales</taxon>
        <taxon>Clostridiaceae</taxon>
        <taxon>Hathewaya</taxon>
    </lineage>
</organism>
<evidence type="ECO:0000313" key="1">
    <source>
        <dbReference type="EMBL" id="MDQ0479874.1"/>
    </source>
</evidence>
<proteinExistence type="predicted"/>
<name>A0ABU0JV14_HATLI</name>
<dbReference type="EMBL" id="JAUSWN010000012">
    <property type="protein sequence ID" value="MDQ0479874.1"/>
    <property type="molecule type" value="Genomic_DNA"/>
</dbReference>